<comment type="caution">
    <text evidence="2">The sequence shown here is derived from an EMBL/GenBank/DDBJ whole genome shotgun (WGS) entry which is preliminary data.</text>
</comment>
<protein>
    <recommendedName>
        <fullName evidence="1">Peptidase C45 hydrolase domain-containing protein</fullName>
    </recommendedName>
</protein>
<dbReference type="OrthoDB" id="8617387at2"/>
<dbReference type="RefSeq" id="WP_131015288.1">
    <property type="nucleotide sequence ID" value="NZ_SIRE01000014.1"/>
</dbReference>
<sequence>MTDPYQEALQQQSRSNETFPFYKFSGTHREIGRQYGEACCDLIKKHRDLAIRRLKADRLPRELLHETILRYRAFVQKYAPYFDEEVEGISEGAGISVADAYLLQIRAEIDNEMKKYTECTTFAVLPEATSDGTGIIGQNADLPAFYKEVGVVVEFVPDDGHAHLVLTPAGQISYIGINSNGMGVFANFLTCDGWKAGFPRYMFSRYALYCDSVSEAIEALRGLERASSRNLIMMDKYGNAVDMENTPERDGLILPEQGILAHSNHYTLPSFAGEEKLTGTELENSRARQDRMQQLLTDNRGKLNASLMKSLLRDRETYPYPLCRMPGDGANGAPDYDIITFASVIAEPSKGQMWVALGPPNQYEYKLYSFTS</sequence>
<evidence type="ECO:0000313" key="2">
    <source>
        <dbReference type="EMBL" id="TBL76381.1"/>
    </source>
</evidence>
<feature type="domain" description="Peptidase C45 hydrolase" evidence="1">
    <location>
        <begin position="130"/>
        <end position="361"/>
    </location>
</feature>
<dbReference type="InterPro" id="IPR047794">
    <property type="entry name" value="C45_proenzyme-like"/>
</dbReference>
<dbReference type="Proteomes" id="UP000293142">
    <property type="component" value="Unassembled WGS sequence"/>
</dbReference>
<dbReference type="NCBIfam" id="NF040521">
    <property type="entry name" value="C45_proenzyme"/>
    <property type="match status" value="1"/>
</dbReference>
<dbReference type="Gene3D" id="1.10.10.2120">
    <property type="match status" value="1"/>
</dbReference>
<keyword evidence="3" id="KW-1185">Reference proteome</keyword>
<dbReference type="Pfam" id="PF03417">
    <property type="entry name" value="AAT"/>
    <property type="match status" value="1"/>
</dbReference>
<proteinExistence type="predicted"/>
<name>A0A4Q9DQ52_9BACL</name>
<accession>A0A4Q9DQ52</accession>
<dbReference type="InterPro" id="IPR047801">
    <property type="entry name" value="Peptidase_C45"/>
</dbReference>
<evidence type="ECO:0000313" key="3">
    <source>
        <dbReference type="Proteomes" id="UP000293142"/>
    </source>
</evidence>
<dbReference type="PANTHER" id="PTHR34180">
    <property type="entry name" value="PEPTIDASE C45"/>
    <property type="match status" value="1"/>
</dbReference>
<dbReference type="PANTHER" id="PTHR34180:SF1">
    <property type="entry name" value="BETA-ALANYL-DOPAMINE_CARCININE HYDROLASE"/>
    <property type="match status" value="1"/>
</dbReference>
<dbReference type="AlphaFoldDB" id="A0A4Q9DQ52"/>
<evidence type="ECO:0000259" key="1">
    <source>
        <dbReference type="Pfam" id="PF03417"/>
    </source>
</evidence>
<dbReference type="EMBL" id="SIRE01000014">
    <property type="protein sequence ID" value="TBL76381.1"/>
    <property type="molecule type" value="Genomic_DNA"/>
</dbReference>
<reference evidence="2 3" key="1">
    <citation type="submission" date="2019-02" db="EMBL/GenBank/DDBJ databases">
        <title>Paenibacillus sp. nov., isolated from surface-sterilized tissue of Thalictrum simplex L.</title>
        <authorList>
            <person name="Tuo L."/>
        </authorList>
    </citation>
    <scope>NUCLEOTIDE SEQUENCE [LARGE SCALE GENOMIC DNA]</scope>
    <source>
        <strain evidence="2 3">N2SHLJ1</strain>
    </source>
</reference>
<dbReference type="InterPro" id="IPR005079">
    <property type="entry name" value="Peptidase_C45_hydrolase"/>
</dbReference>
<dbReference type="Gene3D" id="3.60.60.10">
    <property type="entry name" value="Penicillin V Acylase, Chain A"/>
    <property type="match status" value="1"/>
</dbReference>
<organism evidence="2 3">
    <name type="scientific">Paenibacillus thalictri</name>
    <dbReference type="NCBI Taxonomy" id="2527873"/>
    <lineage>
        <taxon>Bacteria</taxon>
        <taxon>Bacillati</taxon>
        <taxon>Bacillota</taxon>
        <taxon>Bacilli</taxon>
        <taxon>Bacillales</taxon>
        <taxon>Paenibacillaceae</taxon>
        <taxon>Paenibacillus</taxon>
    </lineage>
</organism>
<gene>
    <name evidence="2" type="ORF">EYB31_20565</name>
</gene>